<organism evidence="2 3">
    <name type="scientific">Trichogramma kaykai</name>
    <dbReference type="NCBI Taxonomy" id="54128"/>
    <lineage>
        <taxon>Eukaryota</taxon>
        <taxon>Metazoa</taxon>
        <taxon>Ecdysozoa</taxon>
        <taxon>Arthropoda</taxon>
        <taxon>Hexapoda</taxon>
        <taxon>Insecta</taxon>
        <taxon>Pterygota</taxon>
        <taxon>Neoptera</taxon>
        <taxon>Endopterygota</taxon>
        <taxon>Hymenoptera</taxon>
        <taxon>Apocrita</taxon>
        <taxon>Proctotrupomorpha</taxon>
        <taxon>Chalcidoidea</taxon>
        <taxon>Trichogrammatidae</taxon>
        <taxon>Trichogramma</taxon>
    </lineage>
</organism>
<dbReference type="EMBL" id="JBJJXI010000103">
    <property type="protein sequence ID" value="KAL3392532.1"/>
    <property type="molecule type" value="Genomic_DNA"/>
</dbReference>
<feature type="compositionally biased region" description="Low complexity" evidence="1">
    <location>
        <begin position="24"/>
        <end position="43"/>
    </location>
</feature>
<name>A0ABD2WJ00_9HYME</name>
<evidence type="ECO:0000256" key="1">
    <source>
        <dbReference type="SAM" id="MobiDB-lite"/>
    </source>
</evidence>
<protein>
    <submittedName>
        <fullName evidence="2">Uncharacterized protein</fullName>
    </submittedName>
</protein>
<comment type="caution">
    <text evidence="2">The sequence shown here is derived from an EMBL/GenBank/DDBJ whole genome shotgun (WGS) entry which is preliminary data.</text>
</comment>
<dbReference type="AlphaFoldDB" id="A0ABD2WJ00"/>
<evidence type="ECO:0000313" key="2">
    <source>
        <dbReference type="EMBL" id="KAL3392532.1"/>
    </source>
</evidence>
<accession>A0ABD2WJ00</accession>
<evidence type="ECO:0000313" key="3">
    <source>
        <dbReference type="Proteomes" id="UP001627154"/>
    </source>
</evidence>
<keyword evidence="3" id="KW-1185">Reference proteome</keyword>
<sequence>MHIQQEPRLQPSYSNSSVLTYSSLENSKLSNSSSSRSSSSSRCKPGRRSRNRQDEEEAEGKGLAQDGANSTETKPYLEIPSRAKRVLFSGAETSNVNRQVYRQRRREQRRQRRTAASGSDVFPARSRELVLPRTAHVEPEQRLPACAVLDADARLKQRTSSCTATVNKQSYNVYAVAHAAASAATRAKARKRKRERERERETCKCNTKLGRQVWAVCVYVYDNSVGVSESAVHLQKSSSALVYACTPALPVIFEFDSAEKEEEEKVIHLAN</sequence>
<gene>
    <name evidence="2" type="ORF">TKK_012851</name>
</gene>
<reference evidence="2 3" key="1">
    <citation type="journal article" date="2024" name="bioRxiv">
        <title>A reference genome for Trichogramma kaykai: A tiny desert-dwelling parasitoid wasp with competing sex-ratio distorters.</title>
        <authorList>
            <person name="Culotta J."/>
            <person name="Lindsey A.R."/>
        </authorList>
    </citation>
    <scope>NUCLEOTIDE SEQUENCE [LARGE SCALE GENOMIC DNA]</scope>
    <source>
        <strain evidence="2 3">KSX58</strain>
    </source>
</reference>
<feature type="region of interest" description="Disordered" evidence="1">
    <location>
        <begin position="24"/>
        <end position="78"/>
    </location>
</feature>
<feature type="compositionally biased region" description="Basic residues" evidence="1">
    <location>
        <begin position="101"/>
        <end position="113"/>
    </location>
</feature>
<proteinExistence type="predicted"/>
<feature type="region of interest" description="Disordered" evidence="1">
    <location>
        <begin position="97"/>
        <end position="123"/>
    </location>
</feature>
<dbReference type="Proteomes" id="UP001627154">
    <property type="component" value="Unassembled WGS sequence"/>
</dbReference>